<proteinExistence type="predicted"/>
<name>A0A382ZKN6_9ZZZZ</name>
<feature type="region of interest" description="Disordered" evidence="1">
    <location>
        <begin position="60"/>
        <end position="107"/>
    </location>
</feature>
<feature type="compositionally biased region" description="Low complexity" evidence="1">
    <location>
        <begin position="60"/>
        <end position="69"/>
    </location>
</feature>
<evidence type="ECO:0000256" key="1">
    <source>
        <dbReference type="SAM" id="MobiDB-lite"/>
    </source>
</evidence>
<sequence>NLRRSRRHVRGQGRRELLQLRTFRRAAAPLHARLARQHPQARSVERACPYHHRRRGAFAAGAAGGLSLRRPLRTRRAAVPPRRAPPGGDLRPRPPVGLPPATRGRGV</sequence>
<accession>A0A382ZKN6</accession>
<organism evidence="2">
    <name type="scientific">marine metagenome</name>
    <dbReference type="NCBI Taxonomy" id="408172"/>
    <lineage>
        <taxon>unclassified sequences</taxon>
        <taxon>metagenomes</taxon>
        <taxon>ecological metagenomes</taxon>
    </lineage>
</organism>
<reference evidence="2" key="1">
    <citation type="submission" date="2018-05" db="EMBL/GenBank/DDBJ databases">
        <authorList>
            <person name="Lanie J.A."/>
            <person name="Ng W.-L."/>
            <person name="Kazmierczak K.M."/>
            <person name="Andrzejewski T.M."/>
            <person name="Davidsen T.M."/>
            <person name="Wayne K.J."/>
            <person name="Tettelin H."/>
            <person name="Glass J.I."/>
            <person name="Rusch D."/>
            <person name="Podicherti R."/>
            <person name="Tsui H.-C.T."/>
            <person name="Winkler M.E."/>
        </authorList>
    </citation>
    <scope>NUCLEOTIDE SEQUENCE</scope>
</reference>
<feature type="non-terminal residue" evidence="2">
    <location>
        <position position="1"/>
    </location>
</feature>
<dbReference type="AlphaFoldDB" id="A0A382ZKN6"/>
<protein>
    <submittedName>
        <fullName evidence="2">Uncharacterized protein</fullName>
    </submittedName>
</protein>
<gene>
    <name evidence="2" type="ORF">METZ01_LOCUS448875</name>
</gene>
<dbReference type="EMBL" id="UINC01184690">
    <property type="protein sequence ID" value="SVD96021.1"/>
    <property type="molecule type" value="Genomic_DNA"/>
</dbReference>
<feature type="non-terminal residue" evidence="2">
    <location>
        <position position="107"/>
    </location>
</feature>
<evidence type="ECO:0000313" key="2">
    <source>
        <dbReference type="EMBL" id="SVD96021.1"/>
    </source>
</evidence>